<dbReference type="Proteomes" id="UP000297866">
    <property type="component" value="Unassembled WGS sequence"/>
</dbReference>
<dbReference type="GO" id="GO:0015086">
    <property type="term" value="F:cadmium ion transmembrane transporter activity"/>
    <property type="evidence" value="ECO:0007669"/>
    <property type="project" value="TreeGrafter"/>
</dbReference>
<protein>
    <submittedName>
        <fullName evidence="6">Divalent metal cation transporter</fullName>
    </submittedName>
</protein>
<evidence type="ECO:0000256" key="1">
    <source>
        <dbReference type="ARBA" id="ARBA00004141"/>
    </source>
</evidence>
<feature type="transmembrane region" description="Helical" evidence="5">
    <location>
        <begin position="63"/>
        <end position="85"/>
    </location>
</feature>
<evidence type="ECO:0000256" key="3">
    <source>
        <dbReference type="ARBA" id="ARBA00022989"/>
    </source>
</evidence>
<evidence type="ECO:0000256" key="2">
    <source>
        <dbReference type="ARBA" id="ARBA00022692"/>
    </source>
</evidence>
<dbReference type="Pfam" id="PF01566">
    <property type="entry name" value="Nramp"/>
    <property type="match status" value="1"/>
</dbReference>
<keyword evidence="3 5" id="KW-1133">Transmembrane helix</keyword>
<dbReference type="AlphaFoldDB" id="A0A4R8UHT1"/>
<evidence type="ECO:0000256" key="4">
    <source>
        <dbReference type="ARBA" id="ARBA00023136"/>
    </source>
</evidence>
<feature type="transmembrane region" description="Helical" evidence="5">
    <location>
        <begin position="258"/>
        <end position="282"/>
    </location>
</feature>
<sequence>MFLMATSAVGPGFIIQTTTFTVQLGAAFAFAIVVSILVDIAVQLNVWRVIGVSGKRAQELANTVLPGAGWFLAVLICLGGLVFNIGNIAGTGLATNVLFGVDAKVGGVISAVIAIAIFLSKRAGLALDKIVVILGAVMILLIAYVAIVSQPPLGLALKNAVIPDNVDFLIITTLIGGTIGGYITYAGAHRMIDAGVSGPDNVKEITRSSVLGIIITGVIRVLLFLAILGVVAGGVALTSDNMPAEAFQAAAGEVGLKLFGIVLWAASITSVIGAAYTSISFVTTAKTKPRTRSIATVVFIAVSTVVFTLLGQAPATLLIMAGAINGLILPVGFAVILWVAWRRRDLLGGYVYPRVLLYIGLAAWLLTLFLGYKSLSGLALLWA</sequence>
<feature type="transmembrane region" description="Helical" evidence="5">
    <location>
        <begin position="168"/>
        <end position="188"/>
    </location>
</feature>
<keyword evidence="2 5" id="KW-0812">Transmembrane</keyword>
<keyword evidence="7" id="KW-1185">Reference proteome</keyword>
<evidence type="ECO:0000256" key="5">
    <source>
        <dbReference type="SAM" id="Phobius"/>
    </source>
</evidence>
<feature type="transmembrane region" description="Helical" evidence="5">
    <location>
        <begin position="317"/>
        <end position="339"/>
    </location>
</feature>
<dbReference type="OrthoDB" id="141480at2"/>
<feature type="transmembrane region" description="Helical" evidence="5">
    <location>
        <begin position="294"/>
        <end position="311"/>
    </location>
</feature>
<feature type="transmembrane region" description="Helical" evidence="5">
    <location>
        <begin position="351"/>
        <end position="372"/>
    </location>
</feature>
<dbReference type="GO" id="GO:0005886">
    <property type="term" value="C:plasma membrane"/>
    <property type="evidence" value="ECO:0007669"/>
    <property type="project" value="TreeGrafter"/>
</dbReference>
<gene>
    <name evidence="6" type="ORF">E3O23_05415</name>
</gene>
<reference evidence="6 7" key="1">
    <citation type="submission" date="2019-03" db="EMBL/GenBank/DDBJ databases">
        <title>Genomics of glacier-inhabiting Cryobacterium strains.</title>
        <authorList>
            <person name="Liu Q."/>
            <person name="Xin Y.-H."/>
        </authorList>
    </citation>
    <scope>NUCLEOTIDE SEQUENCE [LARGE SCALE GENOMIC DNA]</scope>
    <source>
        <strain evidence="6 7">Sr47</strain>
    </source>
</reference>
<organism evidence="6 7">
    <name type="scientific">Cryobacterium tagatosivorans</name>
    <dbReference type="NCBI Taxonomy" id="1259199"/>
    <lineage>
        <taxon>Bacteria</taxon>
        <taxon>Bacillati</taxon>
        <taxon>Actinomycetota</taxon>
        <taxon>Actinomycetes</taxon>
        <taxon>Micrococcales</taxon>
        <taxon>Microbacteriaceae</taxon>
        <taxon>Cryobacterium</taxon>
    </lineage>
</organism>
<proteinExistence type="predicted"/>
<evidence type="ECO:0000313" key="6">
    <source>
        <dbReference type="EMBL" id="TFB53285.1"/>
    </source>
</evidence>
<comment type="subcellular location">
    <subcellularLocation>
        <location evidence="1">Membrane</location>
        <topology evidence="1">Multi-pass membrane protein</topology>
    </subcellularLocation>
</comment>
<comment type="caution">
    <text evidence="6">The sequence shown here is derived from an EMBL/GenBank/DDBJ whole genome shotgun (WGS) entry which is preliminary data.</text>
</comment>
<dbReference type="PANTHER" id="PTHR11706:SF2">
    <property type="entry name" value="TRANSPORTER PROTEIN"/>
    <property type="match status" value="1"/>
</dbReference>
<feature type="transmembrane region" description="Helical" evidence="5">
    <location>
        <begin position="130"/>
        <end position="148"/>
    </location>
</feature>
<dbReference type="PANTHER" id="PTHR11706">
    <property type="entry name" value="SOLUTE CARRIER PROTEIN FAMILY 11 MEMBER"/>
    <property type="match status" value="1"/>
</dbReference>
<dbReference type="GO" id="GO:0005384">
    <property type="term" value="F:manganese ion transmembrane transporter activity"/>
    <property type="evidence" value="ECO:0007669"/>
    <property type="project" value="TreeGrafter"/>
</dbReference>
<name>A0A4R8UHT1_9MICO</name>
<feature type="transmembrane region" description="Helical" evidence="5">
    <location>
        <begin position="20"/>
        <end position="42"/>
    </location>
</feature>
<dbReference type="EMBL" id="SOEZ01000028">
    <property type="protein sequence ID" value="TFB53285.1"/>
    <property type="molecule type" value="Genomic_DNA"/>
</dbReference>
<feature type="transmembrane region" description="Helical" evidence="5">
    <location>
        <begin position="209"/>
        <end position="238"/>
    </location>
</feature>
<dbReference type="GO" id="GO:0034755">
    <property type="term" value="P:iron ion transmembrane transport"/>
    <property type="evidence" value="ECO:0007669"/>
    <property type="project" value="TreeGrafter"/>
</dbReference>
<evidence type="ECO:0000313" key="7">
    <source>
        <dbReference type="Proteomes" id="UP000297866"/>
    </source>
</evidence>
<keyword evidence="4 5" id="KW-0472">Membrane</keyword>
<accession>A0A4R8UHT1</accession>
<dbReference type="InterPro" id="IPR001046">
    <property type="entry name" value="NRAMP_fam"/>
</dbReference>
<feature type="transmembrane region" description="Helical" evidence="5">
    <location>
        <begin position="97"/>
        <end position="118"/>
    </location>
</feature>